<feature type="chain" id="PRO_5013325826" evidence="1">
    <location>
        <begin position="24"/>
        <end position="718"/>
    </location>
</feature>
<accession>A0A238WUJ2</accession>
<name>A0A238WUJ2_9RHOB</name>
<proteinExistence type="predicted"/>
<gene>
    <name evidence="2" type="ORF">SAMN06265370_107139</name>
</gene>
<keyword evidence="3" id="KW-1185">Reference proteome</keyword>
<evidence type="ECO:0000313" key="3">
    <source>
        <dbReference type="Proteomes" id="UP000198417"/>
    </source>
</evidence>
<dbReference type="AlphaFoldDB" id="A0A238WUJ2"/>
<organism evidence="2 3">
    <name type="scientific">Puniceibacterium sediminis</name>
    <dbReference type="NCBI Taxonomy" id="1608407"/>
    <lineage>
        <taxon>Bacteria</taxon>
        <taxon>Pseudomonadati</taxon>
        <taxon>Pseudomonadota</taxon>
        <taxon>Alphaproteobacteria</taxon>
        <taxon>Rhodobacterales</taxon>
        <taxon>Paracoccaceae</taxon>
        <taxon>Puniceibacterium</taxon>
    </lineage>
</organism>
<sequence length="718" mass="78558">MKTFSLKNCVGYAGIAMALSTGAAGFGRAQDQPQHKPWSRPTLNFMGVPGMIDMPTGHAMADADLAFSVGIFSGTVRNSAYFQITPRLSGVFRYSYIQDFSRDSEAYYDRSFDLRYLLNPETDLLPAVTVGLQDFGGTGIYAGEYVAATKTFGRLRATGGIGWGRFGSYNGFSNPLGILGNSLKSRPEDSGGIGQTGQLDTGQWFRGDAALFGGLQYQLNDQLVLTAEYSSDAYVAESARGLIDLNSPINIGASYRFSNGLDLSAAYLYGSEAAVRLTYTFNPKNPNKRPGGIEAAPPLVAMRAAGASADLGWTQQADGAEILRDNVSEVFANNGLRLDALAVDARSVHVRFRNEQYSNSAQAIGRATRILTQLMPASVETFVLTPVTSDGMPTSRMTLKRSDIEELVHSPDGAWQTLARADISDAYPPDGIAPTRLAFPDFTWGFGPYLSASYFDPRQPIRLDLGVELNARYELQPGLVFQGGIRHRLTGNQDEADPSNSEIRHVRSDFGIYAREGQTALSSLTAAKYFRPGEDLYGRVTVGYLESMYGGVSGELLWKPVASRLAFGVEANYARQRDFDQDFGFQDYEVMTGHLSTYYDAEGGFIYQVDAGRYLAGDWGATLSASREFDNGIRIGAFATFTAVSFDDFGEGSFDKGIQFEIPLSVLTGTLTQRSISRTLRPVQRDGGARLDVSGRLYEGVRDFHQPKLQSEWGRFWR</sequence>
<dbReference type="RefSeq" id="WP_245840862.1">
    <property type="nucleotide sequence ID" value="NZ_FZNN01000007.1"/>
</dbReference>
<keyword evidence="1" id="KW-0732">Signal</keyword>
<dbReference type="Proteomes" id="UP000198417">
    <property type="component" value="Unassembled WGS sequence"/>
</dbReference>
<protein>
    <submittedName>
        <fullName evidence="2">Exopolysaccharide biosynthesis protein YbjH</fullName>
    </submittedName>
</protein>
<dbReference type="Pfam" id="PF06082">
    <property type="entry name" value="YjbH"/>
    <property type="match status" value="1"/>
</dbReference>
<dbReference type="EMBL" id="FZNN01000007">
    <property type="protein sequence ID" value="SNR50176.1"/>
    <property type="molecule type" value="Genomic_DNA"/>
</dbReference>
<reference evidence="2 3" key="1">
    <citation type="submission" date="2017-06" db="EMBL/GenBank/DDBJ databases">
        <authorList>
            <person name="Kim H.J."/>
            <person name="Triplett B.A."/>
        </authorList>
    </citation>
    <scope>NUCLEOTIDE SEQUENCE [LARGE SCALE GENOMIC DNA]</scope>
    <source>
        <strain evidence="2 3">DSM 29052</strain>
    </source>
</reference>
<feature type="signal peptide" evidence="1">
    <location>
        <begin position="1"/>
        <end position="23"/>
    </location>
</feature>
<evidence type="ECO:0000256" key="1">
    <source>
        <dbReference type="SAM" id="SignalP"/>
    </source>
</evidence>
<evidence type="ECO:0000313" key="2">
    <source>
        <dbReference type="EMBL" id="SNR50176.1"/>
    </source>
</evidence>
<dbReference type="InterPro" id="IPR010344">
    <property type="entry name" value="YbjH"/>
</dbReference>